<name>A0A9P7VK25_9AGAR</name>
<dbReference type="GO" id="GO:0005829">
    <property type="term" value="C:cytosol"/>
    <property type="evidence" value="ECO:0007669"/>
    <property type="project" value="TreeGrafter"/>
</dbReference>
<sequence length="248" mass="27145">MNCLNRHSKIPADHLSNRAIAVYCGSKLGNQPAFVHAADSLGKALARFQRPLVYGGGQKGIMGAVSNAVAENGGRVTGIVPFAMVAGGGEGNKSDPTTLVVIPDEQNDRIETIVVESMHERKVEMARRVGGFVALPGGFGTFEEVMEVATWTQLGIHKKPVVLLNVRLFYEPLRQLIKKGVYEGFIDPVNEHIVVFVDGPSSIDEHDSFNWGKAALEAIDSWHIEALKPMFDWTKRHEEGDDDKLKAT</sequence>
<dbReference type="AlphaFoldDB" id="A0A9P7VK25"/>
<dbReference type="GO" id="GO:0016799">
    <property type="term" value="F:hydrolase activity, hydrolyzing N-glycosyl compounds"/>
    <property type="evidence" value="ECO:0007669"/>
    <property type="project" value="TreeGrafter"/>
</dbReference>
<gene>
    <name evidence="1" type="ORF">BT62DRAFT_988945</name>
</gene>
<proteinExistence type="predicted"/>
<dbReference type="EMBL" id="MU250560">
    <property type="protein sequence ID" value="KAG7441374.1"/>
    <property type="molecule type" value="Genomic_DNA"/>
</dbReference>
<evidence type="ECO:0008006" key="3">
    <source>
        <dbReference type="Google" id="ProtNLM"/>
    </source>
</evidence>
<dbReference type="PANTHER" id="PTHR31223">
    <property type="entry name" value="LOG FAMILY PROTEIN YJL055W"/>
    <property type="match status" value="1"/>
</dbReference>
<evidence type="ECO:0000313" key="1">
    <source>
        <dbReference type="EMBL" id="KAG7441374.1"/>
    </source>
</evidence>
<protein>
    <recommendedName>
        <fullName evidence="3">Cytokinin riboside 5'-monophosphate phosphoribohydrolase</fullName>
    </recommendedName>
</protein>
<dbReference type="OrthoDB" id="414463at2759"/>
<reference evidence="1" key="1">
    <citation type="submission" date="2020-11" db="EMBL/GenBank/DDBJ databases">
        <title>Adaptations for nitrogen fixation in a non-lichenized fungal sporocarp promotes dispersal by wood-feeding termites.</title>
        <authorList>
            <consortium name="DOE Joint Genome Institute"/>
            <person name="Koch R.A."/>
            <person name="Yoon G."/>
            <person name="Arayal U."/>
            <person name="Lail K."/>
            <person name="Amirebrahimi M."/>
            <person name="Labutti K."/>
            <person name="Lipzen A."/>
            <person name="Riley R."/>
            <person name="Barry K."/>
            <person name="Henrissat B."/>
            <person name="Grigoriev I.V."/>
            <person name="Herr J.R."/>
            <person name="Aime M.C."/>
        </authorList>
    </citation>
    <scope>NUCLEOTIDE SEQUENCE</scope>
    <source>
        <strain evidence="1">MCA 3950</strain>
    </source>
</reference>
<dbReference type="Pfam" id="PF03641">
    <property type="entry name" value="Lysine_decarbox"/>
    <property type="match status" value="1"/>
</dbReference>
<dbReference type="Gene3D" id="3.40.50.450">
    <property type="match status" value="1"/>
</dbReference>
<organism evidence="1 2">
    <name type="scientific">Guyanagaster necrorhizus</name>
    <dbReference type="NCBI Taxonomy" id="856835"/>
    <lineage>
        <taxon>Eukaryota</taxon>
        <taxon>Fungi</taxon>
        <taxon>Dikarya</taxon>
        <taxon>Basidiomycota</taxon>
        <taxon>Agaricomycotina</taxon>
        <taxon>Agaricomycetes</taxon>
        <taxon>Agaricomycetidae</taxon>
        <taxon>Agaricales</taxon>
        <taxon>Marasmiineae</taxon>
        <taxon>Physalacriaceae</taxon>
        <taxon>Guyanagaster</taxon>
    </lineage>
</organism>
<accession>A0A9P7VK25</accession>
<dbReference type="SUPFAM" id="SSF102405">
    <property type="entry name" value="MCP/YpsA-like"/>
    <property type="match status" value="1"/>
</dbReference>
<keyword evidence="2" id="KW-1185">Reference proteome</keyword>
<dbReference type="NCBIfam" id="TIGR00730">
    <property type="entry name" value="Rossman fold protein, TIGR00730 family"/>
    <property type="match status" value="1"/>
</dbReference>
<evidence type="ECO:0000313" key="2">
    <source>
        <dbReference type="Proteomes" id="UP000812287"/>
    </source>
</evidence>
<dbReference type="InterPro" id="IPR005269">
    <property type="entry name" value="LOG"/>
</dbReference>
<dbReference type="RefSeq" id="XP_043034874.1">
    <property type="nucleotide sequence ID" value="XM_043190129.1"/>
</dbReference>
<dbReference type="GeneID" id="66112426"/>
<comment type="caution">
    <text evidence="1">The sequence shown here is derived from an EMBL/GenBank/DDBJ whole genome shotgun (WGS) entry which is preliminary data.</text>
</comment>
<dbReference type="GO" id="GO:0009691">
    <property type="term" value="P:cytokinin biosynthetic process"/>
    <property type="evidence" value="ECO:0007669"/>
    <property type="project" value="InterPro"/>
</dbReference>
<dbReference type="InterPro" id="IPR031100">
    <property type="entry name" value="LOG_fam"/>
</dbReference>
<dbReference type="PANTHER" id="PTHR31223:SF70">
    <property type="entry name" value="LOG FAMILY PROTEIN YJL055W"/>
    <property type="match status" value="1"/>
</dbReference>
<dbReference type="Proteomes" id="UP000812287">
    <property type="component" value="Unassembled WGS sequence"/>
</dbReference>